<organism evidence="3 4">
    <name type="scientific">Saccharopolyspora hordei</name>
    <dbReference type="NCBI Taxonomy" id="1838"/>
    <lineage>
        <taxon>Bacteria</taxon>
        <taxon>Bacillati</taxon>
        <taxon>Actinomycetota</taxon>
        <taxon>Actinomycetes</taxon>
        <taxon>Pseudonocardiales</taxon>
        <taxon>Pseudonocardiaceae</taxon>
        <taxon>Saccharopolyspora</taxon>
    </lineage>
</organism>
<evidence type="ECO:0000313" key="3">
    <source>
        <dbReference type="EMBL" id="NYI82065.1"/>
    </source>
</evidence>
<sequence length="401" mass="42822">MIELGGWLLWRLRPAAIAYVLSVQAVALVLVTLVVATSRDAQPQDLLNFVMLAATAGTVIVTTSVSINVQRQVRRNPWTLHIAYLATGILVLPPNLLVLLLLGPTLHGVLDGRPDLHRWLFTTAATTIATLSARFAIGWGEPVWGAAQFVLAGAVLLLVRAFLVATCIRLRNPGAPRQHVLGEPIDVLLGIVAASLGGLLAVAMSREPTSALLAGPPMVLLDLAGQLPQWRRSAQHDAKTGLANLAHWERLAHAELTRARTRSRPVSLLLLDLDHFKRVNDELGHLAGDTVLAAVAMMLRGNLRRADVVGRFGGEEFVVLLPDTDADVACTVADRIRCSTAALSVPARDTGGELRELNDLTVSIGVATTTRYGYELTDLLFAADAALLAAKSAGRNAVTLA</sequence>
<dbReference type="SMART" id="SM00267">
    <property type="entry name" value="GGDEF"/>
    <property type="match status" value="1"/>
</dbReference>
<dbReference type="GO" id="GO:0043709">
    <property type="term" value="P:cell adhesion involved in single-species biofilm formation"/>
    <property type="evidence" value="ECO:0007669"/>
    <property type="project" value="TreeGrafter"/>
</dbReference>
<accession>A0A853AD61</accession>
<keyword evidence="1" id="KW-0812">Transmembrane</keyword>
<protein>
    <submittedName>
        <fullName evidence="3">Diguanylate cyclase (GGDEF)-like protein</fullName>
    </submittedName>
</protein>
<dbReference type="Proteomes" id="UP000587002">
    <property type="component" value="Unassembled WGS sequence"/>
</dbReference>
<dbReference type="AlphaFoldDB" id="A0A853AD61"/>
<dbReference type="PROSITE" id="PS50887">
    <property type="entry name" value="GGDEF"/>
    <property type="match status" value="1"/>
</dbReference>
<dbReference type="InterPro" id="IPR050469">
    <property type="entry name" value="Diguanylate_Cyclase"/>
</dbReference>
<dbReference type="EMBL" id="JACCFJ010000001">
    <property type="protein sequence ID" value="NYI82065.1"/>
    <property type="molecule type" value="Genomic_DNA"/>
</dbReference>
<gene>
    <name evidence="3" type="ORF">HNR68_000695</name>
</gene>
<feature type="transmembrane region" description="Helical" evidence="1">
    <location>
        <begin position="49"/>
        <end position="69"/>
    </location>
</feature>
<dbReference type="FunFam" id="3.30.70.270:FF:000001">
    <property type="entry name" value="Diguanylate cyclase domain protein"/>
    <property type="match status" value="1"/>
</dbReference>
<dbReference type="NCBIfam" id="TIGR00254">
    <property type="entry name" value="GGDEF"/>
    <property type="match status" value="1"/>
</dbReference>
<feature type="transmembrane region" description="Helical" evidence="1">
    <location>
        <begin position="185"/>
        <end position="204"/>
    </location>
</feature>
<keyword evidence="1" id="KW-1133">Transmembrane helix</keyword>
<dbReference type="PANTHER" id="PTHR45138:SF9">
    <property type="entry name" value="DIGUANYLATE CYCLASE DGCM-RELATED"/>
    <property type="match status" value="1"/>
</dbReference>
<keyword evidence="4" id="KW-1185">Reference proteome</keyword>
<dbReference type="PANTHER" id="PTHR45138">
    <property type="entry name" value="REGULATORY COMPONENTS OF SENSORY TRANSDUCTION SYSTEM"/>
    <property type="match status" value="1"/>
</dbReference>
<dbReference type="GO" id="GO:0052621">
    <property type="term" value="F:diguanylate cyclase activity"/>
    <property type="evidence" value="ECO:0007669"/>
    <property type="project" value="TreeGrafter"/>
</dbReference>
<dbReference type="GO" id="GO:0005886">
    <property type="term" value="C:plasma membrane"/>
    <property type="evidence" value="ECO:0007669"/>
    <property type="project" value="TreeGrafter"/>
</dbReference>
<feature type="domain" description="GGDEF" evidence="2">
    <location>
        <begin position="264"/>
        <end position="401"/>
    </location>
</feature>
<dbReference type="CDD" id="cd01949">
    <property type="entry name" value="GGDEF"/>
    <property type="match status" value="1"/>
</dbReference>
<evidence type="ECO:0000313" key="4">
    <source>
        <dbReference type="Proteomes" id="UP000587002"/>
    </source>
</evidence>
<comment type="caution">
    <text evidence="3">The sequence shown here is derived from an EMBL/GenBank/DDBJ whole genome shotgun (WGS) entry which is preliminary data.</text>
</comment>
<name>A0A853AD61_9PSEU</name>
<dbReference type="InterPro" id="IPR000160">
    <property type="entry name" value="GGDEF_dom"/>
</dbReference>
<dbReference type="RefSeq" id="WP_343049907.1">
    <property type="nucleotide sequence ID" value="NZ_BAABFH010000001.1"/>
</dbReference>
<proteinExistence type="predicted"/>
<dbReference type="GO" id="GO:1902201">
    <property type="term" value="P:negative regulation of bacterial-type flagellum-dependent cell motility"/>
    <property type="evidence" value="ECO:0007669"/>
    <property type="project" value="TreeGrafter"/>
</dbReference>
<evidence type="ECO:0000256" key="1">
    <source>
        <dbReference type="SAM" id="Phobius"/>
    </source>
</evidence>
<feature type="transmembrane region" description="Helical" evidence="1">
    <location>
        <begin position="116"/>
        <end position="137"/>
    </location>
</feature>
<dbReference type="Gene3D" id="3.30.70.270">
    <property type="match status" value="1"/>
</dbReference>
<feature type="transmembrane region" description="Helical" evidence="1">
    <location>
        <begin position="81"/>
        <end position="104"/>
    </location>
</feature>
<dbReference type="InterPro" id="IPR029787">
    <property type="entry name" value="Nucleotide_cyclase"/>
</dbReference>
<dbReference type="InterPro" id="IPR043128">
    <property type="entry name" value="Rev_trsase/Diguanyl_cyclase"/>
</dbReference>
<dbReference type="SUPFAM" id="SSF55073">
    <property type="entry name" value="Nucleotide cyclase"/>
    <property type="match status" value="1"/>
</dbReference>
<reference evidence="3 4" key="1">
    <citation type="submission" date="2020-07" db="EMBL/GenBank/DDBJ databases">
        <title>Sequencing the genomes of 1000 actinobacteria strains.</title>
        <authorList>
            <person name="Klenk H.-P."/>
        </authorList>
    </citation>
    <scope>NUCLEOTIDE SEQUENCE [LARGE SCALE GENOMIC DNA]</scope>
    <source>
        <strain evidence="3 4">DSM 44065</strain>
    </source>
</reference>
<feature type="transmembrane region" description="Helical" evidence="1">
    <location>
        <begin position="16"/>
        <end position="37"/>
    </location>
</feature>
<keyword evidence="1" id="KW-0472">Membrane</keyword>
<dbReference type="Pfam" id="PF00990">
    <property type="entry name" value="GGDEF"/>
    <property type="match status" value="1"/>
</dbReference>
<feature type="transmembrane region" description="Helical" evidence="1">
    <location>
        <begin position="143"/>
        <end position="164"/>
    </location>
</feature>
<evidence type="ECO:0000259" key="2">
    <source>
        <dbReference type="PROSITE" id="PS50887"/>
    </source>
</evidence>